<gene>
    <name evidence="2" type="ORF">SAMN04489746_0522</name>
</gene>
<keyword evidence="1" id="KW-1133">Transmembrane helix</keyword>
<feature type="transmembrane region" description="Helical" evidence="1">
    <location>
        <begin position="116"/>
        <end position="134"/>
    </location>
</feature>
<proteinExistence type="predicted"/>
<dbReference type="AlphaFoldDB" id="A0AB38A5L4"/>
<sequence>MLIYASLAFLSCAFIWYAQTVRCTKRQQQLLWAVAFVLMWLPAAVRLDIGVDYSRFQGYSELYTIYGSGGSIPQGMDIGFVLLIRVLWSISTSPQLLFAVSSAFIYLLMLRACKRLSIHPTFTLALFFVAGFYFETYNIIRQWMALACIFNALEWIDPSAFVQHACTEQSAATDKNNALEQPYRALGYFARYTVWVVVAASFHASALIFLLVWPLYFLKLNARRAVVLLAVLLAVGYVAKNVSKILLAATRYAYYLSDSATGYAAVSPHWDSIIVMSICLAFMLWQLRGKQKLSRWDNALLLLSVLGCASAVAGLYMPFIFERIARYFAPFVVLQLPVAVMKEKSLNKRYAYILAIMACWLLATFIRVYFGGQFGVLPFQSIFLHA</sequence>
<accession>A0AB38A5L4</accession>
<comment type="caution">
    <text evidence="2">The sequence shown here is derived from an EMBL/GenBank/DDBJ whole genome shotgun (WGS) entry which is preliminary data.</text>
</comment>
<feature type="transmembrane region" description="Helical" evidence="1">
    <location>
        <begin position="225"/>
        <end position="249"/>
    </location>
</feature>
<name>A0AB38A5L4_9ACTN</name>
<protein>
    <submittedName>
        <fullName evidence="2">EpsG family protein</fullName>
    </submittedName>
</protein>
<reference evidence="2 3" key="1">
    <citation type="submission" date="2016-10" db="EMBL/GenBank/DDBJ databases">
        <authorList>
            <person name="Varghese N."/>
            <person name="Submissions S."/>
        </authorList>
    </citation>
    <scope>NUCLEOTIDE SEQUENCE [LARGE SCALE GENOMIC DNA]</scope>
    <source>
        <strain evidence="2 3">DSM 20586</strain>
    </source>
</reference>
<dbReference type="InterPro" id="IPR049458">
    <property type="entry name" value="EpsG-like"/>
</dbReference>
<feature type="transmembrane region" description="Helical" evidence="1">
    <location>
        <begin position="192"/>
        <end position="218"/>
    </location>
</feature>
<keyword evidence="1" id="KW-0472">Membrane</keyword>
<evidence type="ECO:0000313" key="2">
    <source>
        <dbReference type="EMBL" id="SEB53214.1"/>
    </source>
</evidence>
<dbReference type="RefSeq" id="WP_002563377.1">
    <property type="nucleotide sequence ID" value="NZ_CALJSN010000006.1"/>
</dbReference>
<feature type="transmembrane region" description="Helical" evidence="1">
    <location>
        <begin position="30"/>
        <end position="51"/>
    </location>
</feature>
<feature type="transmembrane region" description="Helical" evidence="1">
    <location>
        <begin position="299"/>
        <end position="318"/>
    </location>
</feature>
<feature type="transmembrane region" description="Helical" evidence="1">
    <location>
        <begin position="269"/>
        <end position="287"/>
    </location>
</feature>
<dbReference type="Proteomes" id="UP000183687">
    <property type="component" value="Unassembled WGS sequence"/>
</dbReference>
<evidence type="ECO:0000313" key="3">
    <source>
        <dbReference type="Proteomes" id="UP000183687"/>
    </source>
</evidence>
<feature type="transmembrane region" description="Helical" evidence="1">
    <location>
        <begin position="350"/>
        <end position="370"/>
    </location>
</feature>
<feature type="transmembrane region" description="Helical" evidence="1">
    <location>
        <begin position="90"/>
        <end position="109"/>
    </location>
</feature>
<dbReference type="EMBL" id="FNSH01000001">
    <property type="protein sequence ID" value="SEB53214.1"/>
    <property type="molecule type" value="Genomic_DNA"/>
</dbReference>
<keyword evidence="1" id="KW-0812">Transmembrane</keyword>
<organism evidence="2 3">
    <name type="scientific">Atopobium minutum</name>
    <dbReference type="NCBI Taxonomy" id="1381"/>
    <lineage>
        <taxon>Bacteria</taxon>
        <taxon>Bacillati</taxon>
        <taxon>Actinomycetota</taxon>
        <taxon>Coriobacteriia</taxon>
        <taxon>Coriobacteriales</taxon>
        <taxon>Atopobiaceae</taxon>
        <taxon>Atopobium</taxon>
    </lineage>
</organism>
<feature type="transmembrane region" description="Helical" evidence="1">
    <location>
        <begin position="63"/>
        <end position="84"/>
    </location>
</feature>
<dbReference type="Pfam" id="PF14897">
    <property type="entry name" value="EpsG"/>
    <property type="match status" value="2"/>
</dbReference>
<evidence type="ECO:0000256" key="1">
    <source>
        <dbReference type="SAM" id="Phobius"/>
    </source>
</evidence>